<keyword evidence="10" id="KW-1185">Reference proteome</keyword>
<sequence>MSSYPVVVLRVFQLLTVVAPTTFLAAATIVNSFSETKEPKESNLRKFQLGSACIAALLSSAEAVIDIKRSDPYQISDPDAVYALFLSLVWVILSLSLVGTPISTSYPHIGTWTILLVCQSTVFALSLPGTSLKDRSLFARSILQGAQLAVEIGLLGDSLLIRFVRGKEVVGNGDETRPLLGNESSPHPSGSHGETQTPNEEETDRQRIRTRPFWQYLGSFKLFVPYMYPRSSQMRMYFGGMFVANVSTRIVTIALPLSLGSVINGLGETIPWKSMAVYVFLWFLMSHAALPLIETWLSWRVRADLIVALQRHCYSHIMKLSADFHDSKRSSVIWQTTSQGQDVIDLLHDGLFQTLPTIADLVFATVVLTCLFGLYMTFIITSMLVLFFGLTFKTLVRKRSMRRSWVDAYHEQYYQMSESSLNWSAVCHSGRIPYEIQRYREKGDTTQDRMLILWFYEFWTQGLRYLIPGISFVAACSVAALQISHHQHKIGDFVVLITYWAQVTGPLTTLASATSGVTEKLVNAEKLVLILEKKPRIQDLPDARPFVFLEGAVEFENASFSYDGKRQIVKGITFRAAPGKTVAHQTHQSGSFRKHIGMVPQSPVVFNMSVLDNVRYPDIDCTDEEAMDACKAAALHDKIMSFTHGYHEKVGERGTKLSSGELQRLAIARAILKKADILLLDEATSSVDSITEKKIQNSIRQLCAGKTAFVIAHRLSTVVHADHILVIEDGEIIESGTHETLIKQNGAYNELWSSQLRLQAGESKSKSQSCFPPKTDALVLVNDMSSGEQETQTLVERTMRGSENEDTECRAPESTSDPSSIHEHQHRSHQASHDAVDSRDRTNAKRLACVLGARLPRSKSPGKGGSSESSLNPDARTFRPRRFQDYNNTTSFTTSDPRTATEGHYGTSFGAYSAKTRIETNLSNQENDVKWSTAKSLRDSPDVASKPRSPLLFPLKRNEGVKAESPGLQTDQPELEETTALAGNNRRRLTASEPFPRSIDVEEESDGSSADVDVQQSAKYSRLPQPSCPRTVSAMERKTGVSNSEDVMEGDEAEASADTAATSPTISTPTSHLRVPANSPA</sequence>
<keyword evidence="4 6" id="KW-0472">Membrane</keyword>
<feature type="compositionally biased region" description="Low complexity" evidence="5">
    <location>
        <begin position="858"/>
        <end position="870"/>
    </location>
</feature>
<dbReference type="GO" id="GO:0005524">
    <property type="term" value="F:ATP binding"/>
    <property type="evidence" value="ECO:0007669"/>
    <property type="project" value="InterPro"/>
</dbReference>
<dbReference type="Gene3D" id="3.40.50.300">
    <property type="entry name" value="P-loop containing nucleotide triphosphate hydrolases"/>
    <property type="match status" value="1"/>
</dbReference>
<feature type="compositionally biased region" description="Basic and acidic residues" evidence="5">
    <location>
        <begin position="797"/>
        <end position="811"/>
    </location>
</feature>
<dbReference type="OrthoDB" id="6500128at2759"/>
<evidence type="ECO:0000256" key="4">
    <source>
        <dbReference type="ARBA" id="ARBA00023136"/>
    </source>
</evidence>
<feature type="compositionally biased region" description="Polar residues" evidence="5">
    <location>
        <begin position="885"/>
        <end position="898"/>
    </location>
</feature>
<dbReference type="InterPro" id="IPR003439">
    <property type="entry name" value="ABC_transporter-like_ATP-bd"/>
</dbReference>
<dbReference type="Proteomes" id="UP000077002">
    <property type="component" value="Unassembled WGS sequence"/>
</dbReference>
<comment type="caution">
    <text evidence="9">The sequence shown here is derived from an EMBL/GenBank/DDBJ whole genome shotgun (WGS) entry which is preliminary data.</text>
</comment>
<reference evidence="9 10" key="1">
    <citation type="submission" date="2016-03" db="EMBL/GenBank/DDBJ databases">
        <title>Draft genome sequence of the Fonsecaea monophora CBS 269.37.</title>
        <authorList>
            <person name="Bombassaro A."/>
            <person name="Vinicius W.A."/>
            <person name="De Hoog S."/>
            <person name="Sun J."/>
            <person name="Souza E.M."/>
            <person name="Raittz R.T."/>
            <person name="Costa F."/>
            <person name="Leao A.C."/>
            <person name="Tadra-Sfeir M.Z."/>
            <person name="Baura V."/>
            <person name="Balsanelli E."/>
            <person name="Pedrosa F.O."/>
            <person name="Moreno L.F."/>
            <person name="Steffens M.B."/>
            <person name="Xi L."/>
            <person name="Bocca A.L."/>
            <person name="Felipe M.S."/>
            <person name="Teixeira M."/>
            <person name="Telles Filho F.Q."/>
            <person name="Azevedo C.M."/>
            <person name="Gomes R."/>
            <person name="Vicente V.A."/>
        </authorList>
    </citation>
    <scope>NUCLEOTIDE SEQUENCE [LARGE SCALE GENOMIC DNA]</scope>
    <source>
        <strain evidence="9 10">CBS 269.37</strain>
    </source>
</reference>
<dbReference type="Gene3D" id="1.20.1560.10">
    <property type="entry name" value="ABC transporter type 1, transmembrane domain"/>
    <property type="match status" value="1"/>
</dbReference>
<organism evidence="9 10">
    <name type="scientific">Fonsecaea monophora</name>
    <dbReference type="NCBI Taxonomy" id="254056"/>
    <lineage>
        <taxon>Eukaryota</taxon>
        <taxon>Fungi</taxon>
        <taxon>Dikarya</taxon>
        <taxon>Ascomycota</taxon>
        <taxon>Pezizomycotina</taxon>
        <taxon>Eurotiomycetes</taxon>
        <taxon>Chaetothyriomycetidae</taxon>
        <taxon>Chaetothyriales</taxon>
        <taxon>Herpotrichiellaceae</taxon>
        <taxon>Fonsecaea</taxon>
    </lineage>
</organism>
<feature type="compositionally biased region" description="Polar residues" evidence="5">
    <location>
        <begin position="784"/>
        <end position="795"/>
    </location>
</feature>
<dbReference type="PANTHER" id="PTHR24221:SF503">
    <property type="entry name" value="MITOCHONDRIAL POTASSIUM CHANNEL ATP-BINDING SUBUNIT"/>
    <property type="match status" value="1"/>
</dbReference>
<dbReference type="InterPro" id="IPR011527">
    <property type="entry name" value="ABC1_TM_dom"/>
</dbReference>
<evidence type="ECO:0000256" key="1">
    <source>
        <dbReference type="ARBA" id="ARBA00004141"/>
    </source>
</evidence>
<feature type="domain" description="ABC transmembrane type-1" evidence="8">
    <location>
        <begin position="240"/>
        <end position="519"/>
    </location>
</feature>
<dbReference type="GO" id="GO:0016887">
    <property type="term" value="F:ATP hydrolysis activity"/>
    <property type="evidence" value="ECO:0007669"/>
    <property type="project" value="InterPro"/>
</dbReference>
<gene>
    <name evidence="9" type="ORF">AYO21_04646</name>
</gene>
<dbReference type="PROSITE" id="PS50893">
    <property type="entry name" value="ABC_TRANSPORTER_2"/>
    <property type="match status" value="1"/>
</dbReference>
<feature type="region of interest" description="Disordered" evidence="5">
    <location>
        <begin position="174"/>
        <end position="206"/>
    </location>
</feature>
<evidence type="ECO:0000259" key="7">
    <source>
        <dbReference type="PROSITE" id="PS50893"/>
    </source>
</evidence>
<feature type="transmembrane region" description="Helical" evidence="6">
    <location>
        <begin position="361"/>
        <end position="392"/>
    </location>
</feature>
<feature type="compositionally biased region" description="Polar residues" evidence="5">
    <location>
        <begin position="182"/>
        <end position="198"/>
    </location>
</feature>
<feature type="region of interest" description="Disordered" evidence="5">
    <location>
        <begin position="784"/>
        <end position="904"/>
    </location>
</feature>
<dbReference type="GeneID" id="34599815"/>
<dbReference type="SUPFAM" id="SSF52540">
    <property type="entry name" value="P-loop containing nucleoside triphosphate hydrolases"/>
    <property type="match status" value="1"/>
</dbReference>
<evidence type="ECO:0000256" key="3">
    <source>
        <dbReference type="ARBA" id="ARBA00022989"/>
    </source>
</evidence>
<proteinExistence type="predicted"/>
<evidence type="ECO:0000256" key="2">
    <source>
        <dbReference type="ARBA" id="ARBA00022692"/>
    </source>
</evidence>
<evidence type="ECO:0000313" key="10">
    <source>
        <dbReference type="Proteomes" id="UP000077002"/>
    </source>
</evidence>
<feature type="region of interest" description="Disordered" evidence="5">
    <location>
        <begin position="932"/>
        <end position="1081"/>
    </location>
</feature>
<dbReference type="PANTHER" id="PTHR24221">
    <property type="entry name" value="ATP-BINDING CASSETTE SUB-FAMILY B"/>
    <property type="match status" value="1"/>
</dbReference>
<dbReference type="RefSeq" id="XP_022512985.1">
    <property type="nucleotide sequence ID" value="XM_022654618.1"/>
</dbReference>
<accession>A0A177F9V2</accession>
<dbReference type="GO" id="GO:0016020">
    <property type="term" value="C:membrane"/>
    <property type="evidence" value="ECO:0007669"/>
    <property type="project" value="UniProtKB-SubCell"/>
</dbReference>
<protein>
    <recommendedName>
        <fullName evidence="11">ABC transmembrane type-1 domain-containing protein</fullName>
    </recommendedName>
</protein>
<dbReference type="SUPFAM" id="SSF90123">
    <property type="entry name" value="ABC transporter transmembrane region"/>
    <property type="match status" value="1"/>
</dbReference>
<feature type="transmembrane region" description="Helical" evidence="6">
    <location>
        <begin position="80"/>
        <end position="103"/>
    </location>
</feature>
<dbReference type="InterPro" id="IPR027417">
    <property type="entry name" value="P-loop_NTPase"/>
</dbReference>
<dbReference type="InterPro" id="IPR036640">
    <property type="entry name" value="ABC1_TM_sf"/>
</dbReference>
<keyword evidence="2 6" id="KW-0812">Transmembrane</keyword>
<feature type="compositionally biased region" description="Acidic residues" evidence="5">
    <location>
        <begin position="1046"/>
        <end position="1055"/>
    </location>
</feature>
<evidence type="ECO:0000313" key="9">
    <source>
        <dbReference type="EMBL" id="OAG41033.1"/>
    </source>
</evidence>
<evidence type="ECO:0000259" key="8">
    <source>
        <dbReference type="PROSITE" id="PS50929"/>
    </source>
</evidence>
<feature type="compositionally biased region" description="Low complexity" evidence="5">
    <location>
        <begin position="1056"/>
        <end position="1071"/>
    </location>
</feature>
<evidence type="ECO:0000256" key="6">
    <source>
        <dbReference type="SAM" id="Phobius"/>
    </source>
</evidence>
<feature type="domain" description="ABC transporter" evidence="7">
    <location>
        <begin position="465"/>
        <end position="754"/>
    </location>
</feature>
<comment type="subcellular location">
    <subcellularLocation>
        <location evidence="1">Membrane</location>
        <topology evidence="1">Multi-pass membrane protein</topology>
    </subcellularLocation>
</comment>
<feature type="transmembrane region" description="Helical" evidence="6">
    <location>
        <begin position="275"/>
        <end position="293"/>
    </location>
</feature>
<dbReference type="PROSITE" id="PS50929">
    <property type="entry name" value="ABC_TM1F"/>
    <property type="match status" value="1"/>
</dbReference>
<dbReference type="Pfam" id="PF00664">
    <property type="entry name" value="ABC_membrane"/>
    <property type="match status" value="1"/>
</dbReference>
<dbReference type="GO" id="GO:0140359">
    <property type="term" value="F:ABC-type transporter activity"/>
    <property type="evidence" value="ECO:0007669"/>
    <property type="project" value="InterPro"/>
</dbReference>
<feature type="compositionally biased region" description="Basic and acidic residues" evidence="5">
    <location>
        <begin position="831"/>
        <end position="843"/>
    </location>
</feature>
<evidence type="ECO:0008006" key="11">
    <source>
        <dbReference type="Google" id="ProtNLM"/>
    </source>
</evidence>
<name>A0A177F9V2_9EURO</name>
<dbReference type="InterPro" id="IPR039421">
    <property type="entry name" value="Type_1_exporter"/>
</dbReference>
<dbReference type="InterPro" id="IPR017871">
    <property type="entry name" value="ABC_transporter-like_CS"/>
</dbReference>
<dbReference type="EMBL" id="LVKK01000027">
    <property type="protein sequence ID" value="OAG41033.1"/>
    <property type="molecule type" value="Genomic_DNA"/>
</dbReference>
<feature type="transmembrane region" description="Helical" evidence="6">
    <location>
        <begin position="241"/>
        <end position="263"/>
    </location>
</feature>
<dbReference type="AlphaFoldDB" id="A0A177F9V2"/>
<dbReference type="Pfam" id="PF00005">
    <property type="entry name" value="ABC_tran"/>
    <property type="match status" value="1"/>
</dbReference>
<evidence type="ECO:0000256" key="5">
    <source>
        <dbReference type="SAM" id="MobiDB-lite"/>
    </source>
</evidence>
<dbReference type="PROSITE" id="PS00211">
    <property type="entry name" value="ABC_TRANSPORTER_1"/>
    <property type="match status" value="1"/>
</dbReference>
<keyword evidence="3 6" id="KW-1133">Transmembrane helix</keyword>